<proteinExistence type="predicted"/>
<keyword evidence="2" id="KW-1185">Reference proteome</keyword>
<dbReference type="Proteomes" id="UP000023152">
    <property type="component" value="Unassembled WGS sequence"/>
</dbReference>
<dbReference type="EMBL" id="ASPP01001829">
    <property type="protein sequence ID" value="ETO35231.1"/>
    <property type="molecule type" value="Genomic_DNA"/>
</dbReference>
<comment type="caution">
    <text evidence="1">The sequence shown here is derived from an EMBL/GenBank/DDBJ whole genome shotgun (WGS) entry which is preliminary data.</text>
</comment>
<accession>X6PAQ4</accession>
<name>X6PAQ4_RETFI</name>
<evidence type="ECO:0000313" key="2">
    <source>
        <dbReference type="Proteomes" id="UP000023152"/>
    </source>
</evidence>
<protein>
    <submittedName>
        <fullName evidence="1">Uncharacterized protein</fullName>
    </submittedName>
</protein>
<sequence length="136" mass="16673">MLCLIFMITNFQFDISLKKKWKFNELQYTVQKHMFFSILCKYCHFFKTNYKLFSHKKNKKCYFLCLINQSERNTKVKELPIEQHKNKKNCRLSYIFSTEFNVVISNQIYKQKINTYSSKKKYFQKNSKSSTIFFNN</sequence>
<organism evidence="1 2">
    <name type="scientific">Reticulomyxa filosa</name>
    <dbReference type="NCBI Taxonomy" id="46433"/>
    <lineage>
        <taxon>Eukaryota</taxon>
        <taxon>Sar</taxon>
        <taxon>Rhizaria</taxon>
        <taxon>Retaria</taxon>
        <taxon>Foraminifera</taxon>
        <taxon>Monothalamids</taxon>
        <taxon>Reticulomyxidae</taxon>
        <taxon>Reticulomyxa</taxon>
    </lineage>
</organism>
<reference evidence="1 2" key="1">
    <citation type="journal article" date="2013" name="Curr. Biol.">
        <title>The Genome of the Foraminiferan Reticulomyxa filosa.</title>
        <authorList>
            <person name="Glockner G."/>
            <person name="Hulsmann N."/>
            <person name="Schleicher M."/>
            <person name="Noegel A.A."/>
            <person name="Eichinger L."/>
            <person name="Gallinger C."/>
            <person name="Pawlowski J."/>
            <person name="Sierra R."/>
            <person name="Euteneuer U."/>
            <person name="Pillet L."/>
            <person name="Moustafa A."/>
            <person name="Platzer M."/>
            <person name="Groth M."/>
            <person name="Szafranski K."/>
            <person name="Schliwa M."/>
        </authorList>
    </citation>
    <scope>NUCLEOTIDE SEQUENCE [LARGE SCALE GENOMIC DNA]</scope>
</reference>
<gene>
    <name evidence="1" type="ORF">RFI_01844</name>
</gene>
<dbReference type="AlphaFoldDB" id="X6PAQ4"/>
<evidence type="ECO:0000313" key="1">
    <source>
        <dbReference type="EMBL" id="ETO35231.1"/>
    </source>
</evidence>